<feature type="domain" description="Aminoglycoside phosphotransferase" evidence="6">
    <location>
        <begin position="80"/>
        <end position="234"/>
    </location>
</feature>
<keyword evidence="1 5" id="KW-0808">Transferase</keyword>
<evidence type="ECO:0000259" key="6">
    <source>
        <dbReference type="Pfam" id="PF01636"/>
    </source>
</evidence>
<dbReference type="InterPro" id="IPR002575">
    <property type="entry name" value="Aminoglycoside_PTrfase"/>
</dbReference>
<comment type="function">
    <text evidence="5">Catalyzes the phosphorylation of thiamine to thiamine phosphate.</text>
</comment>
<dbReference type="InterPro" id="IPR014093">
    <property type="entry name" value="Thiamine_kinase"/>
</dbReference>
<dbReference type="Pfam" id="PF01636">
    <property type="entry name" value="APH"/>
    <property type="match status" value="1"/>
</dbReference>
<dbReference type="Gene3D" id="3.90.1200.10">
    <property type="match status" value="1"/>
</dbReference>
<evidence type="ECO:0000313" key="8">
    <source>
        <dbReference type="Proteomes" id="UP001589792"/>
    </source>
</evidence>
<dbReference type="SUPFAM" id="SSF56112">
    <property type="entry name" value="Protein kinase-like (PK-like)"/>
    <property type="match status" value="1"/>
</dbReference>
<dbReference type="EMBL" id="JBHLXG010000010">
    <property type="protein sequence ID" value="MFC0227201.1"/>
    <property type="molecule type" value="Genomic_DNA"/>
</dbReference>
<dbReference type="RefSeq" id="WP_380675529.1">
    <property type="nucleotide sequence ID" value="NZ_CP173186.1"/>
</dbReference>
<proteinExistence type="inferred from homology"/>
<dbReference type="Proteomes" id="UP001589792">
    <property type="component" value="Unassembled WGS sequence"/>
</dbReference>
<dbReference type="EC" id="2.7.1.89" evidence="5"/>
<comment type="similarity">
    <text evidence="5">Belongs to the thiamine kinase family.</text>
</comment>
<evidence type="ECO:0000256" key="5">
    <source>
        <dbReference type="HAMAP-Rule" id="MF_01604"/>
    </source>
</evidence>
<organism evidence="7 8">
    <name type="scientific">Serratia aquatilis</name>
    <dbReference type="NCBI Taxonomy" id="1737515"/>
    <lineage>
        <taxon>Bacteria</taxon>
        <taxon>Pseudomonadati</taxon>
        <taxon>Pseudomonadota</taxon>
        <taxon>Gammaproteobacteria</taxon>
        <taxon>Enterobacterales</taxon>
        <taxon>Yersiniaceae</taxon>
        <taxon>Serratia</taxon>
    </lineage>
</organism>
<accession>A0ABV6EDZ8</accession>
<evidence type="ECO:0000256" key="1">
    <source>
        <dbReference type="ARBA" id="ARBA00022679"/>
    </source>
</evidence>
<dbReference type="HAMAP" id="MF_01604">
    <property type="entry name" value="Thiamine_kinase"/>
    <property type="match status" value="1"/>
</dbReference>
<name>A0ABV6EDZ8_9GAMM</name>
<evidence type="ECO:0000256" key="2">
    <source>
        <dbReference type="ARBA" id="ARBA00022741"/>
    </source>
</evidence>
<sequence length="291" mass="33789">MATSNSEAQFRQLLQQRLPAVNTAGCHFSLVEGLTGESWRIESDNVPLLARPQTREKQALGVSRRREGRVLKRSGQGIGPQVLLRCHDWLVVEWLEGEKVSESAFTALNTGGELAALTARLHKQPLSGYRLDLQLQFAAYWPLIDRRRMTPAWLAWQHYFTQRKMPNPLMMAPLHMDIHAGNLVKQGQRLRLIDWEYAADGDIALELAALFRFNQFPPHQQRLFLRHYTQQGYADLPQLVLQVQRWLPWVDYLMLMWFEVRWQQCRDPAFLLWGAALYQRFCLSSVLPGNQ</sequence>
<keyword evidence="4 5" id="KW-0067">ATP-binding</keyword>
<keyword evidence="2 5" id="KW-0547">Nucleotide-binding</keyword>
<keyword evidence="3 5" id="KW-0418">Kinase</keyword>
<comment type="pathway">
    <text evidence="5">Cofactor biosynthesis; thiamine diphosphate biosynthesis; thiamine phosphate from thiamine: step 1/1.</text>
</comment>
<protein>
    <recommendedName>
        <fullName evidence="5">Thiamine kinase</fullName>
        <ecNumber evidence="5">2.7.1.89</ecNumber>
    </recommendedName>
</protein>
<keyword evidence="8" id="KW-1185">Reference proteome</keyword>
<evidence type="ECO:0000256" key="4">
    <source>
        <dbReference type="ARBA" id="ARBA00022840"/>
    </source>
</evidence>
<comment type="caution">
    <text evidence="7">The sequence shown here is derived from an EMBL/GenBank/DDBJ whole genome shotgun (WGS) entry which is preliminary data.</text>
</comment>
<gene>
    <name evidence="5" type="primary">thiK</name>
    <name evidence="7" type="ORF">ACFFJ3_11910</name>
</gene>
<dbReference type="InterPro" id="IPR011009">
    <property type="entry name" value="Kinase-like_dom_sf"/>
</dbReference>
<comment type="catalytic activity">
    <reaction evidence="5">
        <text>thiamine + ATP = thiamine phosphate + ADP + H(+)</text>
        <dbReference type="Rhea" id="RHEA:12012"/>
        <dbReference type="ChEBI" id="CHEBI:15378"/>
        <dbReference type="ChEBI" id="CHEBI:18385"/>
        <dbReference type="ChEBI" id="CHEBI:30616"/>
        <dbReference type="ChEBI" id="CHEBI:37575"/>
        <dbReference type="ChEBI" id="CHEBI:456216"/>
        <dbReference type="EC" id="2.7.1.89"/>
    </reaction>
</comment>
<evidence type="ECO:0000256" key="3">
    <source>
        <dbReference type="ARBA" id="ARBA00022777"/>
    </source>
</evidence>
<reference evidence="7 8" key="1">
    <citation type="submission" date="2024-09" db="EMBL/GenBank/DDBJ databases">
        <authorList>
            <person name="Sun Q."/>
            <person name="Mori K."/>
        </authorList>
    </citation>
    <scope>NUCLEOTIDE SEQUENCE [LARGE SCALE GENOMIC DNA]</scope>
    <source>
        <strain evidence="7 8">CCM 8626</strain>
    </source>
</reference>
<evidence type="ECO:0000313" key="7">
    <source>
        <dbReference type="EMBL" id="MFC0227201.1"/>
    </source>
</evidence>